<sequence>MRVPTFKSICKVQIPTFFRIMGSLLRTHVKLNSKKYKMKGEYLVTL</sequence>
<comment type="caution">
    <text evidence="1">The sequence shown here is derived from an EMBL/GenBank/DDBJ whole genome shotgun (WGS) entry which is preliminary data.</text>
</comment>
<name>A0A0F6HDE2_LEPIR</name>
<gene>
    <name evidence="1" type="ORF">LEP1GSC104_3022</name>
</gene>
<reference evidence="1 2" key="1">
    <citation type="submission" date="2012-09" db="EMBL/GenBank/DDBJ databases">
        <authorList>
            <person name="Harkins D.M."/>
            <person name="Durkin A.S."/>
            <person name="Brinkac L.M."/>
            <person name="Selengut J.D."/>
            <person name="Sanka R."/>
            <person name="DePew J."/>
            <person name="Purushe J."/>
            <person name="Chanthongthip A."/>
            <person name="Lattana O."/>
            <person name="Phetsouvanh R."/>
            <person name="Newton P.N."/>
            <person name="Vinetz J.M."/>
            <person name="Sutton G.G."/>
            <person name="Nelson W.C."/>
            <person name="Fouts D.E."/>
        </authorList>
    </citation>
    <scope>NUCLEOTIDE SEQUENCE [LARGE SCALE GENOMIC DNA]</scope>
    <source>
        <strain evidence="1 2">UI 12621</strain>
    </source>
</reference>
<dbReference type="EMBL" id="AHNQ02000014">
    <property type="protein sequence ID" value="EKO26339.1"/>
    <property type="molecule type" value="Genomic_DNA"/>
</dbReference>
<accession>A0A0F6HDE2</accession>
<organism evidence="1 2">
    <name type="scientific">Leptospira interrogans str. UI 12621</name>
    <dbReference type="NCBI Taxonomy" id="1049937"/>
    <lineage>
        <taxon>Bacteria</taxon>
        <taxon>Pseudomonadati</taxon>
        <taxon>Spirochaetota</taxon>
        <taxon>Spirochaetia</taxon>
        <taxon>Leptospirales</taxon>
        <taxon>Leptospiraceae</taxon>
        <taxon>Leptospira</taxon>
    </lineage>
</organism>
<protein>
    <submittedName>
        <fullName evidence="1">Uncharacterized protein</fullName>
    </submittedName>
</protein>
<dbReference type="Proteomes" id="UP000006324">
    <property type="component" value="Unassembled WGS sequence"/>
</dbReference>
<dbReference type="AlphaFoldDB" id="A0A0F6HDE2"/>
<evidence type="ECO:0000313" key="2">
    <source>
        <dbReference type="Proteomes" id="UP000006324"/>
    </source>
</evidence>
<evidence type="ECO:0000313" key="1">
    <source>
        <dbReference type="EMBL" id="EKO26339.1"/>
    </source>
</evidence>
<proteinExistence type="predicted"/>